<dbReference type="EMBL" id="JBAHYK010000231">
    <property type="protein sequence ID" value="KAL0576322.1"/>
    <property type="molecule type" value="Genomic_DNA"/>
</dbReference>
<name>A0ABR3FLX5_9AGAR</name>
<dbReference type="Proteomes" id="UP001465976">
    <property type="component" value="Unassembled WGS sequence"/>
</dbReference>
<comment type="caution">
    <text evidence="2">The sequence shown here is derived from an EMBL/GenBank/DDBJ whole genome shotgun (WGS) entry which is preliminary data.</text>
</comment>
<proteinExistence type="predicted"/>
<dbReference type="Gene3D" id="2.160.20.10">
    <property type="entry name" value="Single-stranded right-handed beta-helix, Pectin lyase-like"/>
    <property type="match status" value="1"/>
</dbReference>
<reference evidence="2 3" key="1">
    <citation type="submission" date="2024-02" db="EMBL/GenBank/DDBJ databases">
        <title>A draft genome for the cacao thread blight pathogen Marasmius crinis-equi.</title>
        <authorList>
            <person name="Cohen S.P."/>
            <person name="Baruah I.K."/>
            <person name="Amoako-Attah I."/>
            <person name="Bukari Y."/>
            <person name="Meinhardt L.W."/>
            <person name="Bailey B.A."/>
        </authorList>
    </citation>
    <scope>NUCLEOTIDE SEQUENCE [LARGE SCALE GENOMIC DNA]</scope>
    <source>
        <strain evidence="2 3">GH-76</strain>
    </source>
</reference>
<feature type="chain" id="PRO_5046302630" description="Pectinesterase" evidence="1">
    <location>
        <begin position="16"/>
        <end position="199"/>
    </location>
</feature>
<dbReference type="InterPro" id="IPR011050">
    <property type="entry name" value="Pectin_lyase_fold/virulence"/>
</dbReference>
<keyword evidence="1" id="KW-0732">Signal</keyword>
<evidence type="ECO:0000256" key="1">
    <source>
        <dbReference type="SAM" id="SignalP"/>
    </source>
</evidence>
<evidence type="ECO:0000313" key="2">
    <source>
        <dbReference type="EMBL" id="KAL0576322.1"/>
    </source>
</evidence>
<evidence type="ECO:0008006" key="4">
    <source>
        <dbReference type="Google" id="ProtNLM"/>
    </source>
</evidence>
<dbReference type="InterPro" id="IPR012334">
    <property type="entry name" value="Pectin_lyas_fold"/>
</dbReference>
<evidence type="ECO:0000313" key="3">
    <source>
        <dbReference type="Proteomes" id="UP001465976"/>
    </source>
</evidence>
<dbReference type="SUPFAM" id="SSF51126">
    <property type="entry name" value="Pectin lyase-like"/>
    <property type="match status" value="1"/>
</dbReference>
<organism evidence="2 3">
    <name type="scientific">Marasmius crinis-equi</name>
    <dbReference type="NCBI Taxonomy" id="585013"/>
    <lineage>
        <taxon>Eukaryota</taxon>
        <taxon>Fungi</taxon>
        <taxon>Dikarya</taxon>
        <taxon>Basidiomycota</taxon>
        <taxon>Agaricomycotina</taxon>
        <taxon>Agaricomycetes</taxon>
        <taxon>Agaricomycetidae</taxon>
        <taxon>Agaricales</taxon>
        <taxon>Marasmiineae</taxon>
        <taxon>Marasmiaceae</taxon>
        <taxon>Marasmius</taxon>
    </lineage>
</organism>
<gene>
    <name evidence="2" type="ORF">V5O48_005671</name>
</gene>
<protein>
    <recommendedName>
        <fullName evidence="4">Pectinesterase</fullName>
    </recommendedName>
</protein>
<feature type="signal peptide" evidence="1">
    <location>
        <begin position="1"/>
        <end position="15"/>
    </location>
</feature>
<keyword evidence="3" id="KW-1185">Reference proteome</keyword>
<accession>A0ABR3FLX5</accession>
<sequence>MFPFYVFVFAACVEALSPKFYPCQVQKPASQSPLDGCPSGTILVSKDANDPHAQFNSVQEAILSLPEEGEAFILIAEGQYQENVNITRIAPLTLLGQISPQLANEVNQPFFNPLNTSNITQNLVQIFDTRFTSPGMDDATSSVLTVAPNGAGALIGAGPTGAPLQPDFGNIDFRAYNIDFWNRAVSYIYLCSCVLLSEH</sequence>